<name>A0A9W7XCZ8_9FUNG</name>
<dbReference type="InterPro" id="IPR007277">
    <property type="entry name" value="Svp26/Tex261"/>
</dbReference>
<dbReference type="PANTHER" id="PTHR13144:SF0">
    <property type="entry name" value="PROTEIN TEX261"/>
    <property type="match status" value="1"/>
</dbReference>
<evidence type="ECO:0000256" key="1">
    <source>
        <dbReference type="ARBA" id="ARBA00004141"/>
    </source>
</evidence>
<feature type="transmembrane region" description="Helical" evidence="6">
    <location>
        <begin position="12"/>
        <end position="31"/>
    </location>
</feature>
<evidence type="ECO:0000256" key="6">
    <source>
        <dbReference type="SAM" id="Phobius"/>
    </source>
</evidence>
<dbReference type="GO" id="GO:0005789">
    <property type="term" value="C:endoplasmic reticulum membrane"/>
    <property type="evidence" value="ECO:0007669"/>
    <property type="project" value="TreeGrafter"/>
</dbReference>
<dbReference type="PANTHER" id="PTHR13144">
    <property type="entry name" value="TEX261 PROTEIN"/>
    <property type="match status" value="1"/>
</dbReference>
<organism evidence="7 8">
    <name type="scientific">Coemansia asiatica</name>
    <dbReference type="NCBI Taxonomy" id="1052880"/>
    <lineage>
        <taxon>Eukaryota</taxon>
        <taxon>Fungi</taxon>
        <taxon>Fungi incertae sedis</taxon>
        <taxon>Zoopagomycota</taxon>
        <taxon>Kickxellomycotina</taxon>
        <taxon>Kickxellomycetes</taxon>
        <taxon>Kickxellales</taxon>
        <taxon>Kickxellaceae</taxon>
        <taxon>Coemansia</taxon>
    </lineage>
</organism>
<evidence type="ECO:0000256" key="4">
    <source>
        <dbReference type="ARBA" id="ARBA00022989"/>
    </source>
</evidence>
<evidence type="ECO:0000256" key="3">
    <source>
        <dbReference type="ARBA" id="ARBA00022692"/>
    </source>
</evidence>
<evidence type="ECO:0000313" key="8">
    <source>
        <dbReference type="Proteomes" id="UP001145021"/>
    </source>
</evidence>
<gene>
    <name evidence="7" type="primary">SVP26</name>
    <name evidence="7" type="ORF">LPJ64_006171</name>
</gene>
<sequence>MALVLELLAKLGAAVGLIFAVFCIACGLYIVSEWVEECPRQARKTIQLAAWILDGVLVLALLDGLSIWRTAVSVCANHVYLQNLQTFPLVSLSGPVFIVSCVLAIANHFMWFFYFVGSMGYSFGQVCAFMLFCVWLVPLALFVSLMPVDSALPSACEGGGKSRQNMFRSLFAGLLRSAGDQQLPQQGLHSD</sequence>
<dbReference type="GO" id="GO:0097020">
    <property type="term" value="F:COPII receptor activity"/>
    <property type="evidence" value="ECO:0007669"/>
    <property type="project" value="InterPro"/>
</dbReference>
<keyword evidence="4 6" id="KW-1133">Transmembrane helix</keyword>
<comment type="subcellular location">
    <subcellularLocation>
        <location evidence="1">Membrane</location>
        <topology evidence="1">Multi-pass membrane protein</topology>
    </subcellularLocation>
</comment>
<evidence type="ECO:0000256" key="5">
    <source>
        <dbReference type="ARBA" id="ARBA00023136"/>
    </source>
</evidence>
<dbReference type="Proteomes" id="UP001145021">
    <property type="component" value="Unassembled WGS sequence"/>
</dbReference>
<reference evidence="7" key="1">
    <citation type="submission" date="2022-07" db="EMBL/GenBank/DDBJ databases">
        <title>Phylogenomic reconstructions and comparative analyses of Kickxellomycotina fungi.</title>
        <authorList>
            <person name="Reynolds N.K."/>
            <person name="Stajich J.E."/>
            <person name="Barry K."/>
            <person name="Grigoriev I.V."/>
            <person name="Crous P."/>
            <person name="Smith M.E."/>
        </authorList>
    </citation>
    <scope>NUCLEOTIDE SEQUENCE</scope>
    <source>
        <strain evidence="7">NBRC 105413</strain>
    </source>
</reference>
<evidence type="ECO:0000313" key="7">
    <source>
        <dbReference type="EMBL" id="KAJ1641926.1"/>
    </source>
</evidence>
<protein>
    <submittedName>
        <fullName evidence="7">Erv26 super protein</fullName>
    </submittedName>
</protein>
<feature type="transmembrane region" description="Helical" evidence="6">
    <location>
        <begin position="92"/>
        <end position="114"/>
    </location>
</feature>
<feature type="transmembrane region" description="Helical" evidence="6">
    <location>
        <begin position="126"/>
        <end position="146"/>
    </location>
</feature>
<dbReference type="GO" id="GO:0000139">
    <property type="term" value="C:Golgi membrane"/>
    <property type="evidence" value="ECO:0007669"/>
    <property type="project" value="TreeGrafter"/>
</dbReference>
<keyword evidence="3 6" id="KW-0812">Transmembrane</keyword>
<comment type="similarity">
    <text evidence="2">Belongs to the SVP26 family.</text>
</comment>
<feature type="transmembrane region" description="Helical" evidence="6">
    <location>
        <begin position="51"/>
        <end position="72"/>
    </location>
</feature>
<dbReference type="Pfam" id="PF04148">
    <property type="entry name" value="Erv26"/>
    <property type="match status" value="1"/>
</dbReference>
<keyword evidence="8" id="KW-1185">Reference proteome</keyword>
<dbReference type="GO" id="GO:0006888">
    <property type="term" value="P:endoplasmic reticulum to Golgi vesicle-mediated transport"/>
    <property type="evidence" value="ECO:0007669"/>
    <property type="project" value="InterPro"/>
</dbReference>
<comment type="caution">
    <text evidence="7">The sequence shown here is derived from an EMBL/GenBank/DDBJ whole genome shotgun (WGS) entry which is preliminary data.</text>
</comment>
<keyword evidence="5 6" id="KW-0472">Membrane</keyword>
<proteinExistence type="inferred from homology"/>
<dbReference type="GO" id="GO:0030134">
    <property type="term" value="C:COPII-coated ER to Golgi transport vesicle"/>
    <property type="evidence" value="ECO:0007669"/>
    <property type="project" value="TreeGrafter"/>
</dbReference>
<evidence type="ECO:0000256" key="2">
    <source>
        <dbReference type="ARBA" id="ARBA00008096"/>
    </source>
</evidence>
<dbReference type="AlphaFoldDB" id="A0A9W7XCZ8"/>
<dbReference type="EMBL" id="JANBOH010000549">
    <property type="protein sequence ID" value="KAJ1641926.1"/>
    <property type="molecule type" value="Genomic_DNA"/>
</dbReference>
<accession>A0A9W7XCZ8</accession>